<reference evidence="2 3" key="1">
    <citation type="journal article" date="2011" name="BMC Genomics">
        <title>Insight into cross-talk between intra-amoebal pathogens.</title>
        <authorList>
            <person name="Gimenez G."/>
            <person name="Bertelli C."/>
            <person name="Moliner C."/>
            <person name="Robert C."/>
            <person name="Raoult D."/>
            <person name="Fournier P.E."/>
            <person name="Greub G."/>
        </authorList>
    </citation>
    <scope>NUCLEOTIDE SEQUENCE [LARGE SCALE GENOMIC DNA]</scope>
    <source>
        <strain evidence="2 3">LLAP12</strain>
    </source>
</reference>
<dbReference type="InParanoid" id="G9ENU3"/>
<dbReference type="RefSeq" id="WP_006870847.1">
    <property type="nucleotide sequence ID" value="NZ_JH413820.1"/>
</dbReference>
<keyword evidence="3" id="KW-1185">Reference proteome</keyword>
<evidence type="ECO:0000313" key="2">
    <source>
        <dbReference type="EMBL" id="EHL31015.1"/>
    </source>
</evidence>
<dbReference type="Proteomes" id="UP000002770">
    <property type="component" value="Unassembled WGS sequence"/>
</dbReference>
<gene>
    <name evidence="2" type="ORF">LDG_6921</name>
</gene>
<sequence>MTTFNRNKQNEMRLQDKASTNQEKTSIDPVAREDQMLGEIELSIDPNDLPSEIMKNLENNLGPIDTENEREAKGLKKLQADEENENINDFQP</sequence>
<feature type="region of interest" description="Disordered" evidence="1">
    <location>
        <begin position="59"/>
        <end position="92"/>
    </location>
</feature>
<organism evidence="2 3">
    <name type="scientific">Legionella drancourtii LLAP12</name>
    <dbReference type="NCBI Taxonomy" id="658187"/>
    <lineage>
        <taxon>Bacteria</taxon>
        <taxon>Pseudomonadati</taxon>
        <taxon>Pseudomonadota</taxon>
        <taxon>Gammaproteobacteria</taxon>
        <taxon>Legionellales</taxon>
        <taxon>Legionellaceae</taxon>
        <taxon>Legionella</taxon>
    </lineage>
</organism>
<accession>G9ENU3</accession>
<proteinExistence type="predicted"/>
<feature type="region of interest" description="Disordered" evidence="1">
    <location>
        <begin position="1"/>
        <end position="28"/>
    </location>
</feature>
<dbReference type="EMBL" id="JH413820">
    <property type="protein sequence ID" value="EHL31015.1"/>
    <property type="molecule type" value="Genomic_DNA"/>
</dbReference>
<dbReference type="STRING" id="658187.LDG_6921"/>
<dbReference type="HOGENOM" id="CLU_2425965_0_0_6"/>
<feature type="compositionally biased region" description="Basic and acidic residues" evidence="1">
    <location>
        <begin position="67"/>
        <end position="80"/>
    </location>
</feature>
<dbReference type="OrthoDB" id="5639044at2"/>
<name>G9ENU3_9GAMM</name>
<protein>
    <submittedName>
        <fullName evidence="2">Uncharacterized protein</fullName>
    </submittedName>
</protein>
<evidence type="ECO:0000256" key="1">
    <source>
        <dbReference type="SAM" id="MobiDB-lite"/>
    </source>
</evidence>
<dbReference type="AlphaFoldDB" id="G9ENU3"/>
<evidence type="ECO:0000313" key="3">
    <source>
        <dbReference type="Proteomes" id="UP000002770"/>
    </source>
</evidence>